<evidence type="ECO:0000313" key="3">
    <source>
        <dbReference type="Proteomes" id="UP001151760"/>
    </source>
</evidence>
<organism evidence="2 3">
    <name type="scientific">Tanacetum coccineum</name>
    <dbReference type="NCBI Taxonomy" id="301880"/>
    <lineage>
        <taxon>Eukaryota</taxon>
        <taxon>Viridiplantae</taxon>
        <taxon>Streptophyta</taxon>
        <taxon>Embryophyta</taxon>
        <taxon>Tracheophyta</taxon>
        <taxon>Spermatophyta</taxon>
        <taxon>Magnoliopsida</taxon>
        <taxon>eudicotyledons</taxon>
        <taxon>Gunneridae</taxon>
        <taxon>Pentapetalae</taxon>
        <taxon>asterids</taxon>
        <taxon>campanulids</taxon>
        <taxon>Asterales</taxon>
        <taxon>Asteraceae</taxon>
        <taxon>Asteroideae</taxon>
        <taxon>Anthemideae</taxon>
        <taxon>Anthemidinae</taxon>
        <taxon>Tanacetum</taxon>
    </lineage>
</organism>
<reference evidence="2" key="1">
    <citation type="journal article" date="2022" name="Int. J. Mol. Sci.">
        <title>Draft Genome of Tanacetum Coccineum: Genomic Comparison of Closely Related Tanacetum-Family Plants.</title>
        <authorList>
            <person name="Yamashiro T."/>
            <person name="Shiraishi A."/>
            <person name="Nakayama K."/>
            <person name="Satake H."/>
        </authorList>
    </citation>
    <scope>NUCLEOTIDE SEQUENCE</scope>
</reference>
<reference evidence="2" key="2">
    <citation type="submission" date="2022-01" db="EMBL/GenBank/DDBJ databases">
        <authorList>
            <person name="Yamashiro T."/>
            <person name="Shiraishi A."/>
            <person name="Satake H."/>
            <person name="Nakayama K."/>
        </authorList>
    </citation>
    <scope>NUCLEOTIDE SEQUENCE</scope>
</reference>
<sequence>MPISLRPSILPISMVELSMRTTSLREDHFAKDCFSKTSEPSYKSSMSSQSSMSKGFQPSKLYSSSDLKSSQSKNKGLVAETFDCDDEEVSDDDEVTEVKVLIALADDELSVGKNHARNGEWIDIPIKKIIIIDQSFVEDQRLNLLSKYNQLTFELNKYRDELIALKQAKLDAVTFQIQNTELTKLNHALQEQLKEEKMINEKWLTSSKKVSQCLSEQIPHHQKKILGGSSLTESVTNEINENLFVPASLGYDHETVPKSKDWVERLNPESKLPNFNTERILLPEIQAVNDFCKVPLLKDQMILSLGMMKHIKPVVLESSSNNVLEIKKDEEPKLITPSVPTESIKLEQESKIDEFSKFVQMLINDKFNSDVKAQQTESFKSVDSLKVNSSKTQGASSSKSSRSQRKVTLLPVSPPDRKALSQGSSCALEEGTGSEKKMRIYLSRNNVG</sequence>
<keyword evidence="3" id="KW-1185">Reference proteome</keyword>
<evidence type="ECO:0000313" key="2">
    <source>
        <dbReference type="EMBL" id="GJS68183.1"/>
    </source>
</evidence>
<name>A0ABQ4XTF6_9ASTR</name>
<feature type="region of interest" description="Disordered" evidence="1">
    <location>
        <begin position="382"/>
        <end position="435"/>
    </location>
</feature>
<dbReference type="EMBL" id="BQNB010009772">
    <property type="protein sequence ID" value="GJS68183.1"/>
    <property type="molecule type" value="Genomic_DNA"/>
</dbReference>
<feature type="region of interest" description="Disordered" evidence="1">
    <location>
        <begin position="36"/>
        <end position="69"/>
    </location>
</feature>
<comment type="caution">
    <text evidence="2">The sequence shown here is derived from an EMBL/GenBank/DDBJ whole genome shotgun (WGS) entry which is preliminary data.</text>
</comment>
<evidence type="ECO:0000256" key="1">
    <source>
        <dbReference type="SAM" id="MobiDB-lite"/>
    </source>
</evidence>
<gene>
    <name evidence="2" type="ORF">Tco_0682748</name>
</gene>
<dbReference type="Proteomes" id="UP001151760">
    <property type="component" value="Unassembled WGS sequence"/>
</dbReference>
<feature type="compositionally biased region" description="Low complexity" evidence="1">
    <location>
        <begin position="389"/>
        <end position="401"/>
    </location>
</feature>
<proteinExistence type="predicted"/>
<protein>
    <submittedName>
        <fullName evidence="2">Uncharacterized protein</fullName>
    </submittedName>
</protein>
<accession>A0ABQ4XTF6</accession>